<evidence type="ECO:0000313" key="2">
    <source>
        <dbReference type="EMBL" id="CAG7786913.1"/>
    </source>
</evidence>
<protein>
    <submittedName>
        <fullName evidence="2">Uncharacterized protein</fullName>
    </submittedName>
</protein>
<keyword evidence="3" id="KW-1185">Reference proteome</keyword>
<proteinExistence type="predicted"/>
<dbReference type="EMBL" id="CAJVCH010329212">
    <property type="protein sequence ID" value="CAG7786913.1"/>
    <property type="molecule type" value="Genomic_DNA"/>
</dbReference>
<dbReference type="PANTHER" id="PTHR47331:SF1">
    <property type="entry name" value="GAG-LIKE PROTEIN"/>
    <property type="match status" value="1"/>
</dbReference>
<dbReference type="Proteomes" id="UP000708208">
    <property type="component" value="Unassembled WGS sequence"/>
</dbReference>
<name>A0A8J2P9T9_9HEXA</name>
<evidence type="ECO:0000313" key="3">
    <source>
        <dbReference type="Proteomes" id="UP000708208"/>
    </source>
</evidence>
<accession>A0A8J2P9T9</accession>
<dbReference type="OrthoDB" id="8065733at2759"/>
<evidence type="ECO:0000256" key="1">
    <source>
        <dbReference type="SAM" id="MobiDB-lite"/>
    </source>
</evidence>
<comment type="caution">
    <text evidence="2">The sequence shown here is derived from an EMBL/GenBank/DDBJ whole genome shotgun (WGS) entry which is preliminary data.</text>
</comment>
<dbReference type="AlphaFoldDB" id="A0A8J2P9T9"/>
<dbReference type="PANTHER" id="PTHR47331">
    <property type="entry name" value="PHD-TYPE DOMAIN-CONTAINING PROTEIN"/>
    <property type="match status" value="1"/>
</dbReference>
<sequence>MLMVLDVIYYYLTHHAIIKGSNSTTKCRIVFEGTNVLGEFIHITHGPLMSDPVLQDDLHAVLVHWRFLKVALVADIKHMYLQIWVHPQHRDFLRILWREEPSHKEALQLCQDLMTLASQANFTLRKWSTSHPQVQETIPEEMRENSSGPTMDTEKLQNP</sequence>
<gene>
    <name evidence="2" type="ORF">AFUS01_LOCUS25459</name>
</gene>
<feature type="region of interest" description="Disordered" evidence="1">
    <location>
        <begin position="130"/>
        <end position="159"/>
    </location>
</feature>
<reference evidence="2" key="1">
    <citation type="submission" date="2021-06" db="EMBL/GenBank/DDBJ databases">
        <authorList>
            <person name="Hodson N. C."/>
            <person name="Mongue J. A."/>
            <person name="Jaron S. K."/>
        </authorList>
    </citation>
    <scope>NUCLEOTIDE SEQUENCE</scope>
</reference>
<organism evidence="2 3">
    <name type="scientific">Allacma fusca</name>
    <dbReference type="NCBI Taxonomy" id="39272"/>
    <lineage>
        <taxon>Eukaryota</taxon>
        <taxon>Metazoa</taxon>
        <taxon>Ecdysozoa</taxon>
        <taxon>Arthropoda</taxon>
        <taxon>Hexapoda</taxon>
        <taxon>Collembola</taxon>
        <taxon>Symphypleona</taxon>
        <taxon>Sminthuridae</taxon>
        <taxon>Allacma</taxon>
    </lineage>
</organism>